<sequence>MSDGFDHDGGAPGAGAPAGGAPADDRFERSQVRARELTARWEGAAPLEGTDRYRVRNAIPVPEPALPRLAAAGGDASARAACDVGSAGAYPVPGGGGGDAHYLVLPMTASTWRTDTDGRVSGFERIEDRARLLPGQVAECDGWVLRLTDVDPDGSGTLELLAIPEGWDVRPGTRTAPSATAETRT</sequence>
<comment type="caution">
    <text evidence="2">The sequence shown here is derived from an EMBL/GenBank/DDBJ whole genome shotgun (WGS) entry which is preliminary data.</text>
</comment>
<dbReference type="AlphaFoldDB" id="A0A4Z1DY67"/>
<proteinExistence type="predicted"/>
<protein>
    <submittedName>
        <fullName evidence="2">Uncharacterized protein</fullName>
    </submittedName>
</protein>
<reference evidence="2 3" key="1">
    <citation type="submission" date="2018-11" db="EMBL/GenBank/DDBJ databases">
        <title>Complete genome sequencing of the Actinobacteria Serinibacter sp. K3-2.</title>
        <authorList>
            <person name="Rakitin A.L."/>
            <person name="Beletsky A.V."/>
            <person name="Mardanov A.V."/>
            <person name="Ravin N.V."/>
            <person name="Gromova A.S."/>
            <person name="Filippova S.N."/>
            <person name="Gal'Chenko V.F."/>
        </authorList>
    </citation>
    <scope>NUCLEOTIDE SEQUENCE [LARGE SCALE GENOMIC DNA]</scope>
    <source>
        <strain evidence="2 3">K3-2</strain>
    </source>
</reference>
<evidence type="ECO:0000313" key="3">
    <source>
        <dbReference type="Proteomes" id="UP000297318"/>
    </source>
</evidence>
<keyword evidence="3" id="KW-1185">Reference proteome</keyword>
<evidence type="ECO:0000256" key="1">
    <source>
        <dbReference type="SAM" id="MobiDB-lite"/>
    </source>
</evidence>
<evidence type="ECO:0000313" key="2">
    <source>
        <dbReference type="EMBL" id="TGO03849.1"/>
    </source>
</evidence>
<dbReference type="Proteomes" id="UP000297318">
    <property type="component" value="Unassembled WGS sequence"/>
</dbReference>
<gene>
    <name evidence="2" type="ORF">SERN_2861</name>
</gene>
<feature type="region of interest" description="Disordered" evidence="1">
    <location>
        <begin position="1"/>
        <end position="29"/>
    </location>
</feature>
<dbReference type="EMBL" id="RHPJ01000005">
    <property type="protein sequence ID" value="TGO03849.1"/>
    <property type="molecule type" value="Genomic_DNA"/>
</dbReference>
<organism evidence="2 3">
    <name type="scientific">Serinibacter arcticus</name>
    <dbReference type="NCBI Taxonomy" id="1655435"/>
    <lineage>
        <taxon>Bacteria</taxon>
        <taxon>Bacillati</taxon>
        <taxon>Actinomycetota</taxon>
        <taxon>Actinomycetes</taxon>
        <taxon>Micrococcales</taxon>
        <taxon>Beutenbergiaceae</taxon>
        <taxon>Serinibacter</taxon>
    </lineage>
</organism>
<name>A0A4Z1DY67_9MICO</name>
<dbReference type="RefSeq" id="WP_135850874.1">
    <property type="nucleotide sequence ID" value="NZ_RHPJ01000005.1"/>
</dbReference>
<accession>A0A4Z1DY67</accession>